<feature type="domain" description="Carbohydrate kinase FGGY C-terminal" evidence="12">
    <location>
        <begin position="253"/>
        <end position="437"/>
    </location>
</feature>
<reference evidence="13 14" key="1">
    <citation type="submission" date="2018-07" db="EMBL/GenBank/DDBJ databases">
        <title>Thalassococcus profundi sp. nov., a marine bacterium isolated from deep seawater of Okinawa Trough.</title>
        <authorList>
            <person name="Yu M."/>
        </authorList>
    </citation>
    <scope>NUCLEOTIDE SEQUENCE [LARGE SCALE GENOMIC DNA]</scope>
    <source>
        <strain evidence="13 14">WRAS1</strain>
    </source>
</reference>
<keyword evidence="6 8" id="KW-0067">ATP-binding</keyword>
<dbReference type="PANTHER" id="PTHR43095">
    <property type="entry name" value="SUGAR KINASE"/>
    <property type="match status" value="1"/>
</dbReference>
<dbReference type="GO" id="GO:0004856">
    <property type="term" value="F:D-xylulokinase activity"/>
    <property type="evidence" value="ECO:0007669"/>
    <property type="project" value="UniProtKB-UniRule"/>
</dbReference>
<protein>
    <recommendedName>
        <fullName evidence="8 10">Xylulose kinase</fullName>
        <shortName evidence="8 10">Xylulokinase</shortName>
        <ecNumber evidence="8 10">2.7.1.17</ecNumber>
    </recommendedName>
</protein>
<dbReference type="InterPro" id="IPR018484">
    <property type="entry name" value="FGGY_N"/>
</dbReference>
<dbReference type="NCBIfam" id="TIGR01312">
    <property type="entry name" value="XylB"/>
    <property type="match status" value="1"/>
</dbReference>
<proteinExistence type="inferred from homology"/>
<dbReference type="InterPro" id="IPR006000">
    <property type="entry name" value="Xylulokinase"/>
</dbReference>
<feature type="domain" description="Carbohydrate kinase FGGY N-terminal" evidence="11">
    <location>
        <begin position="1"/>
        <end position="242"/>
    </location>
</feature>
<evidence type="ECO:0000256" key="1">
    <source>
        <dbReference type="ARBA" id="ARBA00009156"/>
    </source>
</evidence>
<comment type="similarity">
    <text evidence="1 8 9">Belongs to the FGGY kinase family.</text>
</comment>
<dbReference type="Gene3D" id="3.30.420.40">
    <property type="match status" value="2"/>
</dbReference>
<evidence type="ECO:0000256" key="9">
    <source>
        <dbReference type="RuleBase" id="RU003733"/>
    </source>
</evidence>
<dbReference type="GO" id="GO:0042732">
    <property type="term" value="P:D-xylose metabolic process"/>
    <property type="evidence" value="ECO:0007669"/>
    <property type="project" value="UniProtKB-KW"/>
</dbReference>
<keyword evidence="7 8" id="KW-0119">Carbohydrate metabolism</keyword>
<evidence type="ECO:0000313" key="13">
    <source>
        <dbReference type="EMBL" id="RDD65493.1"/>
    </source>
</evidence>
<dbReference type="InterPro" id="IPR000577">
    <property type="entry name" value="Carb_kinase_FGGY"/>
</dbReference>
<comment type="caution">
    <text evidence="13">The sequence shown here is derived from an EMBL/GenBank/DDBJ whole genome shotgun (WGS) entry which is preliminary data.</text>
</comment>
<comment type="function">
    <text evidence="8">Catalyzes the phosphorylation of D-xylulose to D-xylulose 5-phosphate.</text>
</comment>
<evidence type="ECO:0000256" key="3">
    <source>
        <dbReference type="ARBA" id="ARBA00022679"/>
    </source>
</evidence>
<dbReference type="InterPro" id="IPR043129">
    <property type="entry name" value="ATPase_NBD"/>
</dbReference>
<feature type="site" description="Important for activity" evidence="8">
    <location>
        <position position="6"/>
    </location>
</feature>
<dbReference type="PIRSF" id="PIRSF000538">
    <property type="entry name" value="GlpK"/>
    <property type="match status" value="1"/>
</dbReference>
<dbReference type="Proteomes" id="UP000253977">
    <property type="component" value="Unassembled WGS sequence"/>
</dbReference>
<dbReference type="EMBL" id="QPMK01000012">
    <property type="protein sequence ID" value="RDD65493.1"/>
    <property type="molecule type" value="Genomic_DNA"/>
</dbReference>
<dbReference type="CDD" id="cd07808">
    <property type="entry name" value="ASKHA_NBD_FGGY_EcXK-like"/>
    <property type="match status" value="1"/>
</dbReference>
<feature type="binding site" evidence="8">
    <location>
        <begin position="79"/>
        <end position="80"/>
    </location>
    <ligand>
        <name>substrate</name>
    </ligand>
</feature>
<dbReference type="PROSITE" id="PS00445">
    <property type="entry name" value="FGGY_KINASES_2"/>
    <property type="match status" value="1"/>
</dbReference>
<sequence>MYLGIDIGTSAVKVCLADAGLSSVATESQPLTISHPRPGWSEQNPQDWWTAVRTATRALLAKNPGAADRLRAIGLSGQMHGAVLLDAGGAVLRPAILWNDGRSDAECTALEQAHPELAAIAGVRPMAGFTAPKLLWLHRHEPEIHARIARILLPKDYIGHRLHGGFVTDPCDAAGTWWFDEADRIWSDRLCAATATDPDWLPRVVPGTETAGTLTAEAAAELGLPAGLPVAAGAGDAAAGAIVVGAVAPGRGFVSLGTSAQLFVASDRYAAAPDRGLHSYAHCLPGLWFQMAAMLNGARPMSWFAEAIGQPVAQLVAEADDARLDRVPLFLPYLTGERTPHGDTAIRGAFYGLGNDTGRAEMMRAIMDAIAYSLADACDAVGSVTALPDPLLAIGGGTRSDLLLQTISDVLDRPVHRGRDADVGPALGAARLGAVACGAAQPSDIGSVPETDKRFLPRPTARHADRLEAYRALYPALQKLRDMPF</sequence>
<keyword evidence="3 8" id="KW-0808">Transferase</keyword>
<evidence type="ECO:0000256" key="2">
    <source>
        <dbReference type="ARBA" id="ARBA00022629"/>
    </source>
</evidence>
<dbReference type="AlphaFoldDB" id="A0A369TJM5"/>
<dbReference type="Pfam" id="PF00370">
    <property type="entry name" value="FGGY_N"/>
    <property type="match status" value="1"/>
</dbReference>
<accession>A0A369TJM5</accession>
<dbReference type="EC" id="2.7.1.17" evidence="8 10"/>
<evidence type="ECO:0000259" key="12">
    <source>
        <dbReference type="Pfam" id="PF02782"/>
    </source>
</evidence>
<dbReference type="RefSeq" id="WP_114511803.1">
    <property type="nucleotide sequence ID" value="NZ_QPMK01000012.1"/>
</dbReference>
<dbReference type="InterPro" id="IPR050406">
    <property type="entry name" value="FGGY_Carb_Kinase"/>
</dbReference>
<gene>
    <name evidence="8 10 13" type="primary">xylB</name>
    <name evidence="13" type="ORF">DU478_15115</name>
</gene>
<evidence type="ECO:0000256" key="6">
    <source>
        <dbReference type="ARBA" id="ARBA00022840"/>
    </source>
</evidence>
<evidence type="ECO:0000256" key="7">
    <source>
        <dbReference type="ARBA" id="ARBA00023277"/>
    </source>
</evidence>
<name>A0A369TJM5_9RHOB</name>
<evidence type="ECO:0000256" key="5">
    <source>
        <dbReference type="ARBA" id="ARBA00022777"/>
    </source>
</evidence>
<keyword evidence="4 8" id="KW-0547">Nucleotide-binding</keyword>
<dbReference type="GO" id="GO:0005998">
    <property type="term" value="P:xylulose catabolic process"/>
    <property type="evidence" value="ECO:0007669"/>
    <property type="project" value="UniProtKB-UniRule"/>
</dbReference>
<dbReference type="OrthoDB" id="9805576at2"/>
<keyword evidence="2 8" id="KW-0859">Xylose metabolism</keyword>
<evidence type="ECO:0000256" key="4">
    <source>
        <dbReference type="ARBA" id="ARBA00022741"/>
    </source>
</evidence>
<feature type="active site" description="Proton acceptor" evidence="8">
    <location>
        <position position="236"/>
    </location>
</feature>
<dbReference type="SUPFAM" id="SSF53067">
    <property type="entry name" value="Actin-like ATPase domain"/>
    <property type="match status" value="2"/>
</dbReference>
<dbReference type="GO" id="GO:0005524">
    <property type="term" value="F:ATP binding"/>
    <property type="evidence" value="ECO:0007669"/>
    <property type="project" value="UniProtKB-UniRule"/>
</dbReference>
<dbReference type="PANTHER" id="PTHR43095:SF6">
    <property type="entry name" value="XYLULOSE KINASE"/>
    <property type="match status" value="1"/>
</dbReference>
<keyword evidence="5 8" id="KW-0418">Kinase</keyword>
<dbReference type="HAMAP" id="MF_02220">
    <property type="entry name" value="XylB"/>
    <property type="match status" value="1"/>
</dbReference>
<evidence type="ECO:0000259" key="11">
    <source>
        <dbReference type="Pfam" id="PF00370"/>
    </source>
</evidence>
<evidence type="ECO:0000256" key="8">
    <source>
        <dbReference type="HAMAP-Rule" id="MF_02220"/>
    </source>
</evidence>
<dbReference type="InterPro" id="IPR018485">
    <property type="entry name" value="FGGY_C"/>
</dbReference>
<dbReference type="PROSITE" id="PS00933">
    <property type="entry name" value="FGGY_KINASES_1"/>
    <property type="match status" value="1"/>
</dbReference>
<evidence type="ECO:0000256" key="10">
    <source>
        <dbReference type="RuleBase" id="RU364073"/>
    </source>
</evidence>
<comment type="catalytic activity">
    <reaction evidence="8 10">
        <text>D-xylulose + ATP = D-xylulose 5-phosphate + ADP + H(+)</text>
        <dbReference type="Rhea" id="RHEA:10964"/>
        <dbReference type="ChEBI" id="CHEBI:15378"/>
        <dbReference type="ChEBI" id="CHEBI:17140"/>
        <dbReference type="ChEBI" id="CHEBI:30616"/>
        <dbReference type="ChEBI" id="CHEBI:57737"/>
        <dbReference type="ChEBI" id="CHEBI:456216"/>
        <dbReference type="EC" id="2.7.1.17"/>
    </reaction>
</comment>
<evidence type="ECO:0000313" key="14">
    <source>
        <dbReference type="Proteomes" id="UP000253977"/>
    </source>
</evidence>
<dbReference type="Pfam" id="PF02782">
    <property type="entry name" value="FGGY_C"/>
    <property type="match status" value="1"/>
</dbReference>
<organism evidence="13 14">
    <name type="scientific">Thalassococcus profundi</name>
    <dbReference type="NCBI Taxonomy" id="2282382"/>
    <lineage>
        <taxon>Bacteria</taxon>
        <taxon>Pseudomonadati</taxon>
        <taxon>Pseudomonadota</taxon>
        <taxon>Alphaproteobacteria</taxon>
        <taxon>Rhodobacterales</taxon>
        <taxon>Roseobacteraceae</taxon>
        <taxon>Thalassococcus</taxon>
    </lineage>
</organism>
<dbReference type="InterPro" id="IPR018483">
    <property type="entry name" value="Carb_kinase_FGGY_CS"/>
</dbReference>
<keyword evidence="14" id="KW-1185">Reference proteome</keyword>